<dbReference type="Gene3D" id="6.10.340.10">
    <property type="match status" value="1"/>
</dbReference>
<sequence>MVTHYLFPLRTKFFYTCMFCCLFSLFMIASLLFHAPADILIQQSPVSSSLLSGEYLVTAFAVAGIGSALCCYLLARYFSRRLSLVQRAIQQLASGKLDIDLEIDGSDELSLLASQINQLACRLSNERENMLLSVIESLINALEAKDTYTYSHSSEVADIALHIGQALHLPDDQLFQINFAAILHDIGKIGIPTPILNKPEPLTDEEWDMIKQHPVIGARIIAGIPFLSHVSDIILHHHARWDGTGYPSSLAGTDIPLGSRIIAVADSYQAMTSTRPYRESISHQEAIRQLTRNAATQFDPDIIAIFIKLYANKYGSPA</sequence>
<dbReference type="PANTHER" id="PTHR43155:SF2">
    <property type="entry name" value="CYCLIC DI-GMP PHOSPHODIESTERASE PA4108"/>
    <property type="match status" value="1"/>
</dbReference>
<dbReference type="Proteomes" id="UP000198847">
    <property type="component" value="Unassembled WGS sequence"/>
</dbReference>
<dbReference type="NCBIfam" id="TIGR00277">
    <property type="entry name" value="HDIG"/>
    <property type="match status" value="1"/>
</dbReference>
<evidence type="ECO:0000313" key="4">
    <source>
        <dbReference type="EMBL" id="SEP29613.1"/>
    </source>
</evidence>
<dbReference type="RefSeq" id="WP_091748441.1">
    <property type="nucleotide sequence ID" value="NZ_FODY01000017.1"/>
</dbReference>
<dbReference type="SMART" id="SM00304">
    <property type="entry name" value="HAMP"/>
    <property type="match status" value="1"/>
</dbReference>
<dbReference type="Pfam" id="PF00672">
    <property type="entry name" value="HAMP"/>
    <property type="match status" value="1"/>
</dbReference>
<accession>A0A1H8WQ35</accession>
<dbReference type="OrthoDB" id="9804747at2"/>
<dbReference type="PROSITE" id="PS51832">
    <property type="entry name" value="HD_GYP"/>
    <property type="match status" value="1"/>
</dbReference>
<proteinExistence type="predicted"/>
<keyword evidence="1" id="KW-1133">Transmembrane helix</keyword>
<dbReference type="EMBL" id="FODY01000017">
    <property type="protein sequence ID" value="SEP29613.1"/>
    <property type="molecule type" value="Genomic_DNA"/>
</dbReference>
<evidence type="ECO:0000259" key="3">
    <source>
        <dbReference type="PROSITE" id="PS51832"/>
    </source>
</evidence>
<keyword evidence="1" id="KW-0472">Membrane</keyword>
<organism evidence="4 5">
    <name type="scientific">Propionispora vibrioides</name>
    <dbReference type="NCBI Taxonomy" id="112903"/>
    <lineage>
        <taxon>Bacteria</taxon>
        <taxon>Bacillati</taxon>
        <taxon>Bacillota</taxon>
        <taxon>Negativicutes</taxon>
        <taxon>Selenomonadales</taxon>
        <taxon>Sporomusaceae</taxon>
        <taxon>Propionispora</taxon>
    </lineage>
</organism>
<dbReference type="STRING" id="112903.SAMN04490178_11723"/>
<dbReference type="AlphaFoldDB" id="A0A1H8WQ35"/>
<dbReference type="PROSITE" id="PS50885">
    <property type="entry name" value="HAMP"/>
    <property type="match status" value="1"/>
</dbReference>
<keyword evidence="1" id="KW-0812">Transmembrane</keyword>
<evidence type="ECO:0000259" key="2">
    <source>
        <dbReference type="PROSITE" id="PS50885"/>
    </source>
</evidence>
<reference evidence="4 5" key="1">
    <citation type="submission" date="2016-10" db="EMBL/GenBank/DDBJ databases">
        <authorList>
            <person name="de Groot N.N."/>
        </authorList>
    </citation>
    <scope>NUCLEOTIDE SEQUENCE [LARGE SCALE GENOMIC DNA]</scope>
    <source>
        <strain evidence="4 5">DSM 13305</strain>
    </source>
</reference>
<feature type="transmembrane region" description="Helical" evidence="1">
    <location>
        <begin position="12"/>
        <end position="35"/>
    </location>
</feature>
<keyword evidence="5" id="KW-1185">Reference proteome</keyword>
<dbReference type="SUPFAM" id="SSF109604">
    <property type="entry name" value="HD-domain/PDEase-like"/>
    <property type="match status" value="1"/>
</dbReference>
<dbReference type="Pfam" id="PF13487">
    <property type="entry name" value="HD_5"/>
    <property type="match status" value="1"/>
</dbReference>
<dbReference type="GO" id="GO:0007165">
    <property type="term" value="P:signal transduction"/>
    <property type="evidence" value="ECO:0007669"/>
    <property type="project" value="InterPro"/>
</dbReference>
<dbReference type="SMART" id="SM00471">
    <property type="entry name" value="HDc"/>
    <property type="match status" value="1"/>
</dbReference>
<evidence type="ECO:0000256" key="1">
    <source>
        <dbReference type="SAM" id="Phobius"/>
    </source>
</evidence>
<feature type="transmembrane region" description="Helical" evidence="1">
    <location>
        <begin position="55"/>
        <end position="75"/>
    </location>
</feature>
<feature type="domain" description="HD-GYP" evidence="3">
    <location>
        <begin position="127"/>
        <end position="318"/>
    </location>
</feature>
<dbReference type="CDD" id="cd00077">
    <property type="entry name" value="HDc"/>
    <property type="match status" value="1"/>
</dbReference>
<dbReference type="CDD" id="cd06225">
    <property type="entry name" value="HAMP"/>
    <property type="match status" value="1"/>
</dbReference>
<dbReference type="GO" id="GO:0016020">
    <property type="term" value="C:membrane"/>
    <property type="evidence" value="ECO:0007669"/>
    <property type="project" value="InterPro"/>
</dbReference>
<dbReference type="PANTHER" id="PTHR43155">
    <property type="entry name" value="CYCLIC DI-GMP PHOSPHODIESTERASE PA4108-RELATED"/>
    <property type="match status" value="1"/>
</dbReference>
<dbReference type="InterPro" id="IPR037522">
    <property type="entry name" value="HD_GYP_dom"/>
</dbReference>
<evidence type="ECO:0000313" key="5">
    <source>
        <dbReference type="Proteomes" id="UP000198847"/>
    </source>
</evidence>
<name>A0A1H8WQ35_9FIRM</name>
<dbReference type="InterPro" id="IPR006675">
    <property type="entry name" value="HDIG_dom"/>
</dbReference>
<dbReference type="Gene3D" id="1.10.3210.10">
    <property type="entry name" value="Hypothetical protein af1432"/>
    <property type="match status" value="1"/>
</dbReference>
<feature type="domain" description="HAMP" evidence="2">
    <location>
        <begin position="76"/>
        <end position="128"/>
    </location>
</feature>
<gene>
    <name evidence="4" type="ORF">SAMN04490178_11723</name>
</gene>
<protein>
    <submittedName>
        <fullName evidence="4">HDIG domain-containing protein</fullName>
    </submittedName>
</protein>
<dbReference type="SUPFAM" id="SSF158472">
    <property type="entry name" value="HAMP domain-like"/>
    <property type="match status" value="1"/>
</dbReference>
<dbReference type="InterPro" id="IPR003660">
    <property type="entry name" value="HAMP_dom"/>
</dbReference>
<dbReference type="InterPro" id="IPR003607">
    <property type="entry name" value="HD/PDEase_dom"/>
</dbReference>